<dbReference type="InterPro" id="IPR036291">
    <property type="entry name" value="NAD(P)-bd_dom_sf"/>
</dbReference>
<comment type="caution">
    <text evidence="4">The sequence shown here is derived from an EMBL/GenBank/DDBJ whole genome shotgun (WGS) entry which is preliminary data.</text>
</comment>
<evidence type="ECO:0000313" key="5">
    <source>
        <dbReference type="Proteomes" id="UP000076268"/>
    </source>
</evidence>
<organism evidence="4 5">
    <name type="scientific">Anaerosporomusa subterranea</name>
    <dbReference type="NCBI Taxonomy" id="1794912"/>
    <lineage>
        <taxon>Bacteria</taxon>
        <taxon>Bacillati</taxon>
        <taxon>Bacillota</taxon>
        <taxon>Negativicutes</taxon>
        <taxon>Acetonemataceae</taxon>
        <taxon>Anaerosporomusa</taxon>
    </lineage>
</organism>
<dbReference type="InterPro" id="IPR004104">
    <property type="entry name" value="Gfo/Idh/MocA-like_OxRdtase_C"/>
</dbReference>
<dbReference type="Pfam" id="PF02894">
    <property type="entry name" value="GFO_IDH_MocA_C"/>
    <property type="match status" value="1"/>
</dbReference>
<comment type="similarity">
    <text evidence="1">Belongs to the Gfo/Idh/MocA family.</text>
</comment>
<dbReference type="STRING" id="1794912.AXX12_17555"/>
<dbReference type="Gene3D" id="3.40.50.720">
    <property type="entry name" value="NAD(P)-binding Rossmann-like Domain"/>
    <property type="match status" value="1"/>
</dbReference>
<reference evidence="4 5" key="1">
    <citation type="submission" date="2016-02" db="EMBL/GenBank/DDBJ databases">
        <title>Anaerosporomusa subterraneum gen. nov., sp. nov., a spore-forming obligate anaerobe isolated from saprolite.</title>
        <authorList>
            <person name="Choi J.K."/>
            <person name="Shah M."/>
            <person name="Yee N."/>
        </authorList>
    </citation>
    <scope>NUCLEOTIDE SEQUENCE [LARGE SCALE GENOMIC DNA]</scope>
    <source>
        <strain evidence="4 5">RU4</strain>
    </source>
</reference>
<dbReference type="PANTHER" id="PTHR43249:SF1">
    <property type="entry name" value="D-GLUCOSIDE 3-DEHYDROGENASE"/>
    <property type="match status" value="1"/>
</dbReference>
<evidence type="ECO:0008006" key="6">
    <source>
        <dbReference type="Google" id="ProtNLM"/>
    </source>
</evidence>
<dbReference type="EMBL" id="LSGP01000006">
    <property type="protein sequence ID" value="KYZ77865.1"/>
    <property type="molecule type" value="Genomic_DNA"/>
</dbReference>
<sequence>MSIGVAILGAGLVANVHVSALKEVSAANICGVWGRTESSARAFADRHGIACYSQFADVLADPSVDVVVNCLPSGNHAEFGIAAAAAKKHVIVEKPIDITSERANELIAACRNQGVKLAVIFQNRFTPAACQVKQALKAGVLGKLLLGDAYVKWYRSAEYYQANAWRGTLAIEGGGALINQAIHTIDLLQWLMGGVKSVVGMVRTTTHSIEGEDLGVAMVEFANGALGVIEGSTAILPSYKERIELHGQKGTIILEGGNIREWKVEGMDEADYVQPEKVSYGVTNSPAISYVNHKAQYEEIFAAIGQDREPLVNGEEGLKALEIILAIYNSSKTGERVKLR</sequence>
<feature type="domain" description="Gfo/Idh/MocA-like oxidoreductase C-terminal" evidence="3">
    <location>
        <begin position="133"/>
        <end position="339"/>
    </location>
</feature>
<name>A0A154BVH8_ANASB</name>
<dbReference type="InterPro" id="IPR000683">
    <property type="entry name" value="Gfo/Idh/MocA-like_OxRdtase_N"/>
</dbReference>
<proteinExistence type="inferred from homology"/>
<gene>
    <name evidence="4" type="ORF">AXX12_17555</name>
</gene>
<evidence type="ECO:0000256" key="1">
    <source>
        <dbReference type="ARBA" id="ARBA00010928"/>
    </source>
</evidence>
<dbReference type="GO" id="GO:0000166">
    <property type="term" value="F:nucleotide binding"/>
    <property type="evidence" value="ECO:0007669"/>
    <property type="project" value="InterPro"/>
</dbReference>
<protein>
    <recommendedName>
        <fullName evidence="6">Oxidoreductase</fullName>
    </recommendedName>
</protein>
<dbReference type="SUPFAM" id="SSF51735">
    <property type="entry name" value="NAD(P)-binding Rossmann-fold domains"/>
    <property type="match status" value="1"/>
</dbReference>
<evidence type="ECO:0000313" key="4">
    <source>
        <dbReference type="EMBL" id="KYZ77865.1"/>
    </source>
</evidence>
<keyword evidence="5" id="KW-1185">Reference proteome</keyword>
<dbReference type="SUPFAM" id="SSF55347">
    <property type="entry name" value="Glyceraldehyde-3-phosphate dehydrogenase-like, C-terminal domain"/>
    <property type="match status" value="1"/>
</dbReference>
<dbReference type="InterPro" id="IPR052515">
    <property type="entry name" value="Gfo/Idh/MocA_Oxidoreductase"/>
</dbReference>
<dbReference type="Pfam" id="PF01408">
    <property type="entry name" value="GFO_IDH_MocA"/>
    <property type="match status" value="1"/>
</dbReference>
<dbReference type="AlphaFoldDB" id="A0A154BVH8"/>
<evidence type="ECO:0000259" key="2">
    <source>
        <dbReference type="Pfam" id="PF01408"/>
    </source>
</evidence>
<dbReference type="RefSeq" id="WP_066237797.1">
    <property type="nucleotide sequence ID" value="NZ_LSGP01000006.1"/>
</dbReference>
<feature type="domain" description="Gfo/Idh/MocA-like oxidoreductase N-terminal" evidence="2">
    <location>
        <begin position="3"/>
        <end position="120"/>
    </location>
</feature>
<dbReference type="PANTHER" id="PTHR43249">
    <property type="entry name" value="UDP-N-ACETYL-2-AMINO-2-DEOXY-D-GLUCURONATE OXIDASE"/>
    <property type="match status" value="1"/>
</dbReference>
<accession>A0A154BVH8</accession>
<dbReference type="Proteomes" id="UP000076268">
    <property type="component" value="Unassembled WGS sequence"/>
</dbReference>
<dbReference type="Gene3D" id="3.30.360.10">
    <property type="entry name" value="Dihydrodipicolinate Reductase, domain 2"/>
    <property type="match status" value="1"/>
</dbReference>
<evidence type="ECO:0000259" key="3">
    <source>
        <dbReference type="Pfam" id="PF02894"/>
    </source>
</evidence>